<reference evidence="2" key="2">
    <citation type="journal article" date="2022" name="Elife">
        <title>Obligate sexual reproduction of a homothallic fungus closely related to the Cryptococcus pathogenic species complex.</title>
        <authorList>
            <person name="Passer A.R."/>
            <person name="Clancey S.A."/>
            <person name="Shea T."/>
            <person name="David-Palma M."/>
            <person name="Averette A.F."/>
            <person name="Boekhout T."/>
            <person name="Porcel B.M."/>
            <person name="Nowrousian M."/>
            <person name="Cuomo C.A."/>
            <person name="Sun S."/>
            <person name="Heitman J."/>
            <person name="Coelho M.A."/>
        </authorList>
    </citation>
    <scope>NUCLEOTIDE SEQUENCE</scope>
    <source>
        <strain evidence="2">CBS 7841</strain>
    </source>
</reference>
<dbReference type="RefSeq" id="XP_066067544.1">
    <property type="nucleotide sequence ID" value="XM_066211447.1"/>
</dbReference>
<keyword evidence="3" id="KW-1185">Reference proteome</keyword>
<reference evidence="2" key="1">
    <citation type="submission" date="2016-06" db="EMBL/GenBank/DDBJ databases">
        <authorList>
            <person name="Cuomo C."/>
            <person name="Litvintseva A."/>
            <person name="Heitman J."/>
            <person name="Chen Y."/>
            <person name="Sun S."/>
            <person name="Springer D."/>
            <person name="Dromer F."/>
            <person name="Young S."/>
            <person name="Zeng Q."/>
            <person name="Chapman S."/>
            <person name="Gujja S."/>
            <person name="Saif S."/>
            <person name="Birren B."/>
        </authorList>
    </citation>
    <scope>NUCLEOTIDE SEQUENCE</scope>
    <source>
        <strain evidence="2">CBS 7841</strain>
    </source>
</reference>
<dbReference type="AlphaFoldDB" id="A0AAJ8JQZ2"/>
<evidence type="ECO:0000313" key="2">
    <source>
        <dbReference type="EMBL" id="WVN86844.1"/>
    </source>
</evidence>
<evidence type="ECO:0000256" key="1">
    <source>
        <dbReference type="SAM" id="MobiDB-lite"/>
    </source>
</evidence>
<protein>
    <recommendedName>
        <fullName evidence="4">Wax synthase domain-containing protein</fullName>
    </recommendedName>
</protein>
<evidence type="ECO:0008006" key="4">
    <source>
        <dbReference type="Google" id="ProtNLM"/>
    </source>
</evidence>
<reference evidence="2" key="3">
    <citation type="submission" date="2024-01" db="EMBL/GenBank/DDBJ databases">
        <authorList>
            <person name="Coelho M.A."/>
            <person name="David-Palma M."/>
            <person name="Shea T."/>
            <person name="Sun S."/>
            <person name="Cuomo C.A."/>
            <person name="Heitman J."/>
        </authorList>
    </citation>
    <scope>NUCLEOTIDE SEQUENCE</scope>
    <source>
        <strain evidence="2">CBS 7841</strain>
    </source>
</reference>
<feature type="compositionally biased region" description="Polar residues" evidence="1">
    <location>
        <begin position="307"/>
        <end position="328"/>
    </location>
</feature>
<evidence type="ECO:0000313" key="3">
    <source>
        <dbReference type="Proteomes" id="UP000094043"/>
    </source>
</evidence>
<sequence>MSISFLEYLPPLRPTTPIDYAVGFLNILFHILVQTAPHTGGWRFFRATVAAPLISAVWLYLAFVPEAVGNYDQWGIPILFGEITMRSPPITDRLKSSSKNTPTTHFIPEQVPAPFTLAKFYWATSLWWSFRGVGWNYCCPLPSSSRRVPYVRGSSRREYFITRLKFLALAYLWYDAMRTIMNLTTARHFFHPNPSLSYQDLSIGQTALYSIIVVSRVWYGLNHSHVTVALFFVGLGGLLGWEGEIWSPWGWPPLFGNFKELWKHPGVSTMWSRTWQGYNRRWLYVFGWIGISENILKLTHTGLSSHPSVPPDTLSSANTPSLSGQVSPNHPLPTTPINLPAKRMTTRLMLQNLIKSIVVFALSGLQHDCGTLHLLRKTHSLKLISWRYVLALSPFFVVQPLALAVEALWKALWRGQKARWCLMWKLHGQPEWLTFTERLLGFIWTWVWLGWSARWFIVGTVRAGAYWSQEGEVYPSIIGGLIYRKWLH</sequence>
<name>A0AAJ8JQZ2_9TREE</name>
<dbReference type="Proteomes" id="UP000094043">
    <property type="component" value="Chromosome 2"/>
</dbReference>
<gene>
    <name evidence="2" type="ORF">L203_102018</name>
</gene>
<proteinExistence type="predicted"/>
<feature type="region of interest" description="Disordered" evidence="1">
    <location>
        <begin position="307"/>
        <end position="329"/>
    </location>
</feature>
<dbReference type="GeneID" id="91086230"/>
<dbReference type="EMBL" id="CP143785">
    <property type="protein sequence ID" value="WVN86844.1"/>
    <property type="molecule type" value="Genomic_DNA"/>
</dbReference>
<dbReference type="KEGG" id="cdep:91086230"/>
<accession>A0AAJ8JQZ2</accession>
<organism evidence="2 3">
    <name type="scientific">Cryptococcus depauperatus CBS 7841</name>
    <dbReference type="NCBI Taxonomy" id="1295531"/>
    <lineage>
        <taxon>Eukaryota</taxon>
        <taxon>Fungi</taxon>
        <taxon>Dikarya</taxon>
        <taxon>Basidiomycota</taxon>
        <taxon>Agaricomycotina</taxon>
        <taxon>Tremellomycetes</taxon>
        <taxon>Tremellales</taxon>
        <taxon>Cryptococcaceae</taxon>
        <taxon>Cryptococcus</taxon>
    </lineage>
</organism>